<sequence length="382" mass="43063">MTHQSSTRPSYLMNLPLDKLVLRQASRAQEIESRRLTSVQWAKWYDQDGYLGRLEYLESLDHATNGRLVTWALVPADEPETLEILSTCQTYKRDVLVISAGETTSTKDTGYAIASVFTPAKHRGNGYAARMMSLLHFALARPEGVPPFPEKWGTPPTPVHQPGIVSVLYSGVGSYYSRCAPGEEGSGWTIVGTRTAEWIVSFHTVELDPRVEWLSMEEAISTLTADATRFKQDFESLDLSSYTRFAFQPTAGWCRYQMIRDQESPVYVASPPKFWGARIQHGSEIHYIVWTYRPGNDLAPKVIVVDLHVTSQSFPILLKAVILGAQGEKHQLVEAWNLSAELEGTIRETGGRIYERIGQLPALKWYGLEKVDWVGNNKLHWC</sequence>
<dbReference type="OrthoDB" id="2020070at2759"/>
<dbReference type="STRING" id="1423351.A0A074RMQ3"/>
<evidence type="ECO:0000313" key="2">
    <source>
        <dbReference type="EMBL" id="KEP45993.1"/>
    </source>
</evidence>
<dbReference type="HOGENOM" id="CLU_038171_2_0_1"/>
<name>A0A074RMQ3_9AGAM</name>
<dbReference type="InterPro" id="IPR053013">
    <property type="entry name" value="LAT"/>
</dbReference>
<comment type="caution">
    <text evidence="2">The sequence shown here is derived from an EMBL/GenBank/DDBJ whole genome shotgun (WGS) entry which is preliminary data.</text>
</comment>
<evidence type="ECO:0000259" key="1">
    <source>
        <dbReference type="Pfam" id="PF22998"/>
    </source>
</evidence>
<reference evidence="2 3" key="1">
    <citation type="submission" date="2013-12" db="EMBL/GenBank/DDBJ databases">
        <authorList>
            <person name="Cubeta M."/>
            <person name="Pakala S."/>
            <person name="Fedorova N."/>
            <person name="Thomas E."/>
            <person name="Dean R."/>
            <person name="Jabaji S."/>
            <person name="Neate S."/>
            <person name="Toda T."/>
            <person name="Tavantzis S."/>
            <person name="Vilgalys R."/>
            <person name="Bharathan N."/>
            <person name="Pakala S."/>
            <person name="Losada L.S."/>
            <person name="Zafar N."/>
            <person name="Nierman W."/>
        </authorList>
    </citation>
    <scope>NUCLEOTIDE SEQUENCE [LARGE SCALE GENOMIC DNA]</scope>
    <source>
        <strain evidence="2 3">123E</strain>
    </source>
</reference>
<dbReference type="EMBL" id="AZST01001345">
    <property type="protein sequence ID" value="KEP45993.1"/>
    <property type="molecule type" value="Genomic_DNA"/>
</dbReference>
<dbReference type="PANTHER" id="PTHR34815">
    <property type="entry name" value="LYSINE ACETYLTRANSFERASE"/>
    <property type="match status" value="1"/>
</dbReference>
<accession>A0A074RMQ3</accession>
<dbReference type="Proteomes" id="UP000027456">
    <property type="component" value="Unassembled WGS sequence"/>
</dbReference>
<protein>
    <recommendedName>
        <fullName evidence="1">LYC1 C-terminal domain-containing protein</fullName>
    </recommendedName>
</protein>
<dbReference type="InterPro" id="IPR055100">
    <property type="entry name" value="GNAT_LYC1-like"/>
</dbReference>
<evidence type="ECO:0000313" key="3">
    <source>
        <dbReference type="Proteomes" id="UP000027456"/>
    </source>
</evidence>
<dbReference type="PANTHER" id="PTHR34815:SF2">
    <property type="entry name" value="N-ACETYLTRANSFERASE DOMAIN-CONTAINING PROTEIN"/>
    <property type="match status" value="1"/>
</dbReference>
<keyword evidence="3" id="KW-1185">Reference proteome</keyword>
<feature type="domain" description="LYC1 C-terminal" evidence="1">
    <location>
        <begin position="206"/>
        <end position="382"/>
    </location>
</feature>
<proteinExistence type="predicted"/>
<dbReference type="Pfam" id="PF22998">
    <property type="entry name" value="GNAT_LYC1-like"/>
    <property type="match status" value="1"/>
</dbReference>
<dbReference type="AlphaFoldDB" id="A0A074RMQ3"/>
<gene>
    <name evidence="2" type="ORF">V565_225430</name>
</gene>
<organism evidence="2 3">
    <name type="scientific">Rhizoctonia solani 123E</name>
    <dbReference type="NCBI Taxonomy" id="1423351"/>
    <lineage>
        <taxon>Eukaryota</taxon>
        <taxon>Fungi</taxon>
        <taxon>Dikarya</taxon>
        <taxon>Basidiomycota</taxon>
        <taxon>Agaricomycotina</taxon>
        <taxon>Agaricomycetes</taxon>
        <taxon>Cantharellales</taxon>
        <taxon>Ceratobasidiaceae</taxon>
        <taxon>Rhizoctonia</taxon>
    </lineage>
</organism>